<dbReference type="GO" id="GO:0003677">
    <property type="term" value="F:DNA binding"/>
    <property type="evidence" value="ECO:0007669"/>
    <property type="project" value="UniProtKB-KW"/>
</dbReference>
<evidence type="ECO:0000313" key="7">
    <source>
        <dbReference type="EMBL" id="KIG18731.1"/>
    </source>
</evidence>
<dbReference type="GO" id="GO:0006355">
    <property type="term" value="P:regulation of DNA-templated transcription"/>
    <property type="evidence" value="ECO:0007669"/>
    <property type="project" value="InterPro"/>
</dbReference>
<dbReference type="PROSITE" id="PS00622">
    <property type="entry name" value="HTH_LUXR_1"/>
    <property type="match status" value="1"/>
</dbReference>
<keyword evidence="2" id="KW-0238">DNA-binding</keyword>
<dbReference type="SMART" id="SM00240">
    <property type="entry name" value="FHA"/>
    <property type="match status" value="1"/>
</dbReference>
<dbReference type="Pfam" id="PF00196">
    <property type="entry name" value="GerE"/>
    <property type="match status" value="1"/>
</dbReference>
<accession>A0A0C2D6F3</accession>
<dbReference type="Pfam" id="PF00498">
    <property type="entry name" value="FHA"/>
    <property type="match status" value="1"/>
</dbReference>
<dbReference type="Gene3D" id="2.60.200.20">
    <property type="match status" value="1"/>
</dbReference>
<proteinExistence type="predicted"/>
<dbReference type="PROSITE" id="PS50043">
    <property type="entry name" value="HTH_LUXR_2"/>
    <property type="match status" value="1"/>
</dbReference>
<dbReference type="CDD" id="cd06170">
    <property type="entry name" value="LuxR_C_like"/>
    <property type="match status" value="1"/>
</dbReference>
<dbReference type="PANTHER" id="PTHR44688">
    <property type="entry name" value="DNA-BINDING TRANSCRIPTIONAL ACTIVATOR DEVR_DOSR"/>
    <property type="match status" value="1"/>
</dbReference>
<gene>
    <name evidence="7" type="ORF">DB30_07746</name>
</gene>
<dbReference type="SUPFAM" id="SSF46894">
    <property type="entry name" value="C-terminal effector domain of the bipartite response regulators"/>
    <property type="match status" value="1"/>
</dbReference>
<keyword evidence="1" id="KW-0805">Transcription regulation</keyword>
<dbReference type="Gene3D" id="1.10.10.10">
    <property type="entry name" value="Winged helix-like DNA-binding domain superfamily/Winged helix DNA-binding domain"/>
    <property type="match status" value="1"/>
</dbReference>
<dbReference type="PRINTS" id="PR00038">
    <property type="entry name" value="HTHLUXR"/>
</dbReference>
<dbReference type="AlphaFoldDB" id="A0A0C2D6F3"/>
<dbReference type="InterPro" id="IPR016032">
    <property type="entry name" value="Sig_transdc_resp-reg_C-effctor"/>
</dbReference>
<keyword evidence="3" id="KW-0804">Transcription</keyword>
<evidence type="ECO:0000259" key="6">
    <source>
        <dbReference type="PROSITE" id="PS50043"/>
    </source>
</evidence>
<dbReference type="InterPro" id="IPR000792">
    <property type="entry name" value="Tscrpt_reg_LuxR_C"/>
</dbReference>
<feature type="domain" description="HTH luxR-type" evidence="6">
    <location>
        <begin position="154"/>
        <end position="219"/>
    </location>
</feature>
<sequence>MPRGEDETEADHDGLVPCIEVIGGRSEGKVFPLERVRGYVVGRLPGAEIHIDDSGVSRRHIKVTRRADGSVDVADMRSTNGVLINGEKVESGPLCEGDVISLGPDAVLRLAYRSADRIHERPGSQTRRGTDPVAGAPRPIDGGGDSTAVIYYRPKLSDLPISARQLEVSQLVATGMTNAAIAEQLGISPRTVTSHLDHIYGRLSISSRAALTRWIVERGLAGNS</sequence>
<dbReference type="PANTHER" id="PTHR44688:SF16">
    <property type="entry name" value="DNA-BINDING TRANSCRIPTIONAL ACTIVATOR DEVR_DOSR"/>
    <property type="match status" value="1"/>
</dbReference>
<reference evidence="7 8" key="1">
    <citation type="submission" date="2014-12" db="EMBL/GenBank/DDBJ databases">
        <title>Genome assembly of Enhygromyxa salina DSM 15201.</title>
        <authorList>
            <person name="Sharma G."/>
            <person name="Subramanian S."/>
        </authorList>
    </citation>
    <scope>NUCLEOTIDE SEQUENCE [LARGE SCALE GENOMIC DNA]</scope>
    <source>
        <strain evidence="7 8">DSM 15201</strain>
    </source>
</reference>
<evidence type="ECO:0000256" key="2">
    <source>
        <dbReference type="ARBA" id="ARBA00023125"/>
    </source>
</evidence>
<evidence type="ECO:0000313" key="8">
    <source>
        <dbReference type="Proteomes" id="UP000031599"/>
    </source>
</evidence>
<organism evidence="7 8">
    <name type="scientific">Enhygromyxa salina</name>
    <dbReference type="NCBI Taxonomy" id="215803"/>
    <lineage>
        <taxon>Bacteria</taxon>
        <taxon>Pseudomonadati</taxon>
        <taxon>Myxococcota</taxon>
        <taxon>Polyangia</taxon>
        <taxon>Nannocystales</taxon>
        <taxon>Nannocystaceae</taxon>
        <taxon>Enhygromyxa</taxon>
    </lineage>
</organism>
<dbReference type="EMBL" id="JMCC02000009">
    <property type="protein sequence ID" value="KIG18731.1"/>
    <property type="molecule type" value="Genomic_DNA"/>
</dbReference>
<evidence type="ECO:0000256" key="4">
    <source>
        <dbReference type="SAM" id="MobiDB-lite"/>
    </source>
</evidence>
<comment type="caution">
    <text evidence="7">The sequence shown here is derived from an EMBL/GenBank/DDBJ whole genome shotgun (WGS) entry which is preliminary data.</text>
</comment>
<dbReference type="PROSITE" id="PS50006">
    <property type="entry name" value="FHA_DOMAIN"/>
    <property type="match status" value="1"/>
</dbReference>
<dbReference type="InterPro" id="IPR008984">
    <property type="entry name" value="SMAD_FHA_dom_sf"/>
</dbReference>
<dbReference type="CDD" id="cd00060">
    <property type="entry name" value="FHA"/>
    <property type="match status" value="1"/>
</dbReference>
<protein>
    <submittedName>
        <fullName evidence="7">FHA domain protein</fullName>
    </submittedName>
</protein>
<feature type="domain" description="FHA" evidence="5">
    <location>
        <begin position="39"/>
        <end position="89"/>
    </location>
</feature>
<evidence type="ECO:0000256" key="3">
    <source>
        <dbReference type="ARBA" id="ARBA00023163"/>
    </source>
</evidence>
<dbReference type="InterPro" id="IPR000253">
    <property type="entry name" value="FHA_dom"/>
</dbReference>
<feature type="region of interest" description="Disordered" evidence="4">
    <location>
        <begin position="118"/>
        <end position="142"/>
    </location>
</feature>
<name>A0A0C2D6F3_9BACT</name>
<evidence type="ECO:0000256" key="1">
    <source>
        <dbReference type="ARBA" id="ARBA00023015"/>
    </source>
</evidence>
<dbReference type="RefSeq" id="WP_052546769.1">
    <property type="nucleotide sequence ID" value="NZ_JMCC02000009.1"/>
</dbReference>
<dbReference type="InterPro" id="IPR036388">
    <property type="entry name" value="WH-like_DNA-bd_sf"/>
</dbReference>
<evidence type="ECO:0000259" key="5">
    <source>
        <dbReference type="PROSITE" id="PS50006"/>
    </source>
</evidence>
<dbReference type="SMART" id="SM00421">
    <property type="entry name" value="HTH_LUXR"/>
    <property type="match status" value="1"/>
</dbReference>
<dbReference type="SUPFAM" id="SSF49879">
    <property type="entry name" value="SMAD/FHA domain"/>
    <property type="match status" value="1"/>
</dbReference>
<dbReference type="Proteomes" id="UP000031599">
    <property type="component" value="Unassembled WGS sequence"/>
</dbReference>